<dbReference type="Gene3D" id="6.10.140.2220">
    <property type="match status" value="1"/>
</dbReference>
<protein>
    <recommendedName>
        <fullName evidence="4">MYND-type zinc finger protein samB</fullName>
    </recommendedName>
</protein>
<dbReference type="AlphaFoldDB" id="A0A6A6F529"/>
<evidence type="ECO:0000256" key="1">
    <source>
        <dbReference type="SAM" id="MobiDB-lite"/>
    </source>
</evidence>
<sequence length="440" mass="49149">MPTNGSDPKCAACGDSPPRPTLICGDCDEGVDINGEDTFTPYCTAECRGRDVPIHQKGCDQANRRKHIYRTGKVLKLVFNQFRELSFDLKIAEVQKRGDVVLMYEGEYDDSDFIFFELPSEFALSDEDERKISSYQAATDVWMYFCNFCKKLLCDVSSKIEEVDIYIEPSMYKVQRIDTDGNPYPGVPAHNVLAAETKDGDAFVFDVAGAQFGQHDAVLPLQAFTDKYDTPVISRINEFGTGASRTVELLQWYLATEGKDRRAPILQAHMAKAFDDFVTAWEGSRQIRVREIASAKFPRFVKLVLDFLNAGRRGTLEGMAVLDEHKEILENGNARVDVRSLIQKLDRVQPINGDSMIILNNSDERSAPVLWQKLYGSQLAGGGDLAMPVRRVEGDGISPPDLVRSNGKGQSDERVIELPEATDMSPEVEEEDDFQDSNAA</sequence>
<dbReference type="OrthoDB" id="3649057at2759"/>
<gene>
    <name evidence="2" type="ORF">CERZMDRAFT_101400</name>
</gene>
<feature type="compositionally biased region" description="Acidic residues" evidence="1">
    <location>
        <begin position="426"/>
        <end position="440"/>
    </location>
</feature>
<feature type="region of interest" description="Disordered" evidence="1">
    <location>
        <begin position="391"/>
        <end position="440"/>
    </location>
</feature>
<accession>A0A6A6F529</accession>
<organism evidence="2 3">
    <name type="scientific">Cercospora zeae-maydis SCOH1-5</name>
    <dbReference type="NCBI Taxonomy" id="717836"/>
    <lineage>
        <taxon>Eukaryota</taxon>
        <taxon>Fungi</taxon>
        <taxon>Dikarya</taxon>
        <taxon>Ascomycota</taxon>
        <taxon>Pezizomycotina</taxon>
        <taxon>Dothideomycetes</taxon>
        <taxon>Dothideomycetidae</taxon>
        <taxon>Mycosphaerellales</taxon>
        <taxon>Mycosphaerellaceae</taxon>
        <taxon>Cercospora</taxon>
    </lineage>
</organism>
<evidence type="ECO:0000313" key="2">
    <source>
        <dbReference type="EMBL" id="KAF2208330.1"/>
    </source>
</evidence>
<dbReference type="Proteomes" id="UP000799539">
    <property type="component" value="Unassembled WGS sequence"/>
</dbReference>
<name>A0A6A6F529_9PEZI</name>
<proteinExistence type="predicted"/>
<evidence type="ECO:0000313" key="3">
    <source>
        <dbReference type="Proteomes" id="UP000799539"/>
    </source>
</evidence>
<keyword evidence="3" id="KW-1185">Reference proteome</keyword>
<evidence type="ECO:0008006" key="4">
    <source>
        <dbReference type="Google" id="ProtNLM"/>
    </source>
</evidence>
<dbReference type="EMBL" id="ML992694">
    <property type="protein sequence ID" value="KAF2208330.1"/>
    <property type="molecule type" value="Genomic_DNA"/>
</dbReference>
<reference evidence="2" key="1">
    <citation type="journal article" date="2020" name="Stud. Mycol.">
        <title>101 Dothideomycetes genomes: a test case for predicting lifestyles and emergence of pathogens.</title>
        <authorList>
            <person name="Haridas S."/>
            <person name="Albert R."/>
            <person name="Binder M."/>
            <person name="Bloem J."/>
            <person name="Labutti K."/>
            <person name="Salamov A."/>
            <person name="Andreopoulos B."/>
            <person name="Baker S."/>
            <person name="Barry K."/>
            <person name="Bills G."/>
            <person name="Bluhm B."/>
            <person name="Cannon C."/>
            <person name="Castanera R."/>
            <person name="Culley D."/>
            <person name="Daum C."/>
            <person name="Ezra D."/>
            <person name="Gonzalez J."/>
            <person name="Henrissat B."/>
            <person name="Kuo A."/>
            <person name="Liang C."/>
            <person name="Lipzen A."/>
            <person name="Lutzoni F."/>
            <person name="Magnuson J."/>
            <person name="Mondo S."/>
            <person name="Nolan M."/>
            <person name="Ohm R."/>
            <person name="Pangilinan J."/>
            <person name="Park H.-J."/>
            <person name="Ramirez L."/>
            <person name="Alfaro M."/>
            <person name="Sun H."/>
            <person name="Tritt A."/>
            <person name="Yoshinaga Y."/>
            <person name="Zwiers L.-H."/>
            <person name="Turgeon B."/>
            <person name="Goodwin S."/>
            <person name="Spatafora J."/>
            <person name="Crous P."/>
            <person name="Grigoriev I."/>
        </authorList>
    </citation>
    <scope>NUCLEOTIDE SEQUENCE</scope>
    <source>
        <strain evidence="2">SCOH1-5</strain>
    </source>
</reference>